<organism evidence="1">
    <name type="scientific">freshwater metagenome</name>
    <dbReference type="NCBI Taxonomy" id="449393"/>
    <lineage>
        <taxon>unclassified sequences</taxon>
        <taxon>metagenomes</taxon>
        <taxon>ecological metagenomes</taxon>
    </lineage>
</organism>
<reference evidence="1" key="1">
    <citation type="submission" date="2020-05" db="EMBL/GenBank/DDBJ databases">
        <authorList>
            <person name="Chiriac C."/>
            <person name="Salcher M."/>
            <person name="Ghai R."/>
            <person name="Kavagutti S V."/>
        </authorList>
    </citation>
    <scope>NUCLEOTIDE SEQUENCE</scope>
</reference>
<dbReference type="AlphaFoldDB" id="A0A6J6EBU5"/>
<accession>A0A6J6EBU5</accession>
<dbReference type="EMBL" id="CAEZTD010000147">
    <property type="protein sequence ID" value="CAB4572764.1"/>
    <property type="molecule type" value="Genomic_DNA"/>
</dbReference>
<protein>
    <submittedName>
        <fullName evidence="1">Unannotated protein</fullName>
    </submittedName>
</protein>
<evidence type="ECO:0000313" key="1">
    <source>
        <dbReference type="EMBL" id="CAB4572764.1"/>
    </source>
</evidence>
<name>A0A6J6EBU5_9ZZZZ</name>
<proteinExistence type="predicted"/>
<sequence>MKVEFASVTGPALTVTAVAVDSGMTTPPETSTLPAARRGCTVPDEHSVTTIETDSLAAALLAEGENTHPVAVPTWLMSLAVSPEIAWLNERPNVSVVAVVGVDGDVHVAFAS</sequence>
<gene>
    <name evidence="1" type="ORF">UFOPK1591_01393</name>
</gene>